<gene>
    <name evidence="1" type="ORF">PYTT_0002</name>
</gene>
<accession>A0A1C7PGH2</accession>
<dbReference type="Proteomes" id="UP000176204">
    <property type="component" value="Chromosome I"/>
</dbReference>
<dbReference type="SUPFAM" id="SSF48452">
    <property type="entry name" value="TPR-like"/>
    <property type="match status" value="1"/>
</dbReference>
<dbReference type="AlphaFoldDB" id="A0A1C7PGH2"/>
<organism evidence="1 2">
    <name type="scientific">Akkermansia glycaniphila</name>
    <dbReference type="NCBI Taxonomy" id="1679444"/>
    <lineage>
        <taxon>Bacteria</taxon>
        <taxon>Pseudomonadati</taxon>
        <taxon>Verrucomicrobiota</taxon>
        <taxon>Verrucomicrobiia</taxon>
        <taxon>Verrucomicrobiales</taxon>
        <taxon>Akkermansiaceae</taxon>
        <taxon>Akkermansia</taxon>
    </lineage>
</organism>
<dbReference type="RefSeq" id="WP_071133155.1">
    <property type="nucleotide sequence ID" value="NZ_LIGX01000020.1"/>
</dbReference>
<dbReference type="InterPro" id="IPR011990">
    <property type="entry name" value="TPR-like_helical_dom_sf"/>
</dbReference>
<name>A0A1C7PGH2_9BACT</name>
<reference evidence="2" key="1">
    <citation type="submission" date="2016-09" db="EMBL/GenBank/DDBJ databases">
        <authorList>
            <person name="Koehorst J."/>
        </authorList>
    </citation>
    <scope>NUCLEOTIDE SEQUENCE [LARGE SCALE GENOMIC DNA]</scope>
</reference>
<dbReference type="EMBL" id="LT629973">
    <property type="protein sequence ID" value="SEH68953.1"/>
    <property type="molecule type" value="Genomic_DNA"/>
</dbReference>
<dbReference type="KEGG" id="agl:PYTT_0002"/>
<keyword evidence="2" id="KW-1185">Reference proteome</keyword>
<evidence type="ECO:0000313" key="2">
    <source>
        <dbReference type="Proteomes" id="UP000176204"/>
    </source>
</evidence>
<proteinExistence type="predicted"/>
<sequence length="698" mass="77958">MPALLLGACFIPLAAAEEQAAQSELSALQDMESAEQAYKRVFDRFGREPLAQLRADILRDLPGYRSRGEFRAALQIFELTRDAEGVAKVFASIPASLRNDTKLFEELGWYSSDDRSLGRRAWLKAHPAGYDYRGNVDDLLSDVRDKGTTADESMQILIKLAEANPSIYIQYLGLLPDPGLEVDRMVRSYPTADSSGKAKIRARMSEMTRTPNEWKVQIALFHSLLDPEKEEDREIWLLGASTLGKWTEGAEFLIKHLHDEYSPAEIEEAGMLCSMRIDDATLRQWAKSARYQRLVSFLLNAGRAQDAQQYAEEGFGKGVDAMRAVEVWNTLGTMQKTSGAGTFEGMLQKAEPKADTWEHFNNRFSYYMGRKESEKAQEALQAAVDKGRETGNSGMVCTAYMAWGDYLREKAGGLDPKAADDPRRADYLRAMQCYEQAYETACEMDDSHKRAWCAGRIIDECKGTYSYHLYRAIIGAEQAEARLKKLYKAELAAGYPLAAGIPYAAEKSPVRIDDPVFSAITDPARCKGMGSRGLADGLLLQLSYAREDEVQPLLEKMARMLEELERQSAQAAGNQEQEKGYLERYPLGDTFCQSIIFARDLPWRAAAARYALQRYPDYHSPLYPAAAAELLAAALPALDLAEGRAWADRIWNRKAMSVEKRLSILQALQKKADPASPEYGQLVLECEALFGSTGKAGK</sequence>
<evidence type="ECO:0000313" key="1">
    <source>
        <dbReference type="EMBL" id="SEH68953.1"/>
    </source>
</evidence>
<protein>
    <submittedName>
        <fullName evidence="1">Tetratricopeptide-like helical domain</fullName>
    </submittedName>
</protein>